<comment type="caution">
    <text evidence="1">The sequence shown here is derived from an EMBL/GenBank/DDBJ whole genome shotgun (WGS) entry which is preliminary data.</text>
</comment>
<reference evidence="1" key="1">
    <citation type="submission" date="2023-10" db="EMBL/GenBank/DDBJ databases">
        <authorList>
            <person name="Chen Y."/>
            <person name="Shah S."/>
            <person name="Dougan E. K."/>
            <person name="Thang M."/>
            <person name="Chan C."/>
        </authorList>
    </citation>
    <scope>NUCLEOTIDE SEQUENCE [LARGE SCALE GENOMIC DNA]</scope>
</reference>
<protein>
    <recommendedName>
        <fullName evidence="3">Hexosyltransferase</fullName>
    </recommendedName>
</protein>
<organism evidence="1 2">
    <name type="scientific">Prorocentrum cordatum</name>
    <dbReference type="NCBI Taxonomy" id="2364126"/>
    <lineage>
        <taxon>Eukaryota</taxon>
        <taxon>Sar</taxon>
        <taxon>Alveolata</taxon>
        <taxon>Dinophyceae</taxon>
        <taxon>Prorocentrales</taxon>
        <taxon>Prorocentraceae</taxon>
        <taxon>Prorocentrum</taxon>
    </lineage>
</organism>
<accession>A0ABN9TPN0</accession>
<dbReference type="Proteomes" id="UP001189429">
    <property type="component" value="Unassembled WGS sequence"/>
</dbReference>
<gene>
    <name evidence="1" type="ORF">PCOR1329_LOCUS40965</name>
</gene>
<keyword evidence="2" id="KW-1185">Reference proteome</keyword>
<dbReference type="EMBL" id="CAUYUJ010014938">
    <property type="protein sequence ID" value="CAK0847878.1"/>
    <property type="molecule type" value="Genomic_DNA"/>
</dbReference>
<evidence type="ECO:0000313" key="1">
    <source>
        <dbReference type="EMBL" id="CAK0847878.1"/>
    </source>
</evidence>
<evidence type="ECO:0000313" key="2">
    <source>
        <dbReference type="Proteomes" id="UP001189429"/>
    </source>
</evidence>
<sequence>AIRAQASLCVRCTAHIGFCRDLPPVAPVMERVELGEVGGEASGSEQLLVQDARARRSPWRGAGGAAAGALLLAGAGGAAAHFALRGAASGAGPRQGKVQTIGFPARDQCSNWDEDCFSTGCCNVAGLTCFQTKAGKGECLKNCTPSDTKLCNQPQEIMEPVLVDAAVYDPTLYCFAIVMQDIGSTKKYYDLELLQGAYDKGIGIFGCDSWGVFSDAEADLAPGVPVTKVDDVDGDFHYAKREETGTWLNTGLHYQAWKAIQAEGKYATANWVVKLDADAVMITSRLRYWLSDKYVPPQGIYLENCQYVKYGWFGSLEIFSKVAFETLLGSMASCKNGGIDWKVGIDGGKYGPMGEDLFAQTCLDANGVKRGIGYGSKLDGTCEADRPLSEKKNKKWKPNCDTVATTTYHPLMKPEDWWACYEATMKAFPVYPPP</sequence>
<feature type="non-terminal residue" evidence="1">
    <location>
        <position position="1"/>
    </location>
</feature>
<evidence type="ECO:0008006" key="3">
    <source>
        <dbReference type="Google" id="ProtNLM"/>
    </source>
</evidence>
<name>A0ABN9TPN0_9DINO</name>
<proteinExistence type="predicted"/>